<keyword evidence="2" id="KW-1185">Reference proteome</keyword>
<dbReference type="STRING" id="1507870.A0A1V8TF51"/>
<dbReference type="EMBL" id="NAJO01000009">
    <property type="protein sequence ID" value="OQO10003.1"/>
    <property type="molecule type" value="Genomic_DNA"/>
</dbReference>
<dbReference type="Proteomes" id="UP000192596">
    <property type="component" value="Unassembled WGS sequence"/>
</dbReference>
<sequence length="286" mass="32499">MQQLDILILGAGWTSTFLIPLLKVKNFNFAATTKDGREVESHKTIKWSFDPDSKGDSDLSHLPLAQHVLITFPLTSAAQTDFLVSKYISTHTPHAAETRFIQLGSTGIWQIPQKQQWVSRHSPYNTTNSRAIAEDALLKHNGCVLNLAGLWGGEREPRTWVDRVATTKEAVRSKKSLHMIHGLDVSRAIVAVMGNWYSAKGERWMLTDGFVYDWWALFAGWADGNVGKDDDEAVEREPSKQAKWVYECMLEEKVWALPRSMGTLERCYFGREFWDTFQLAPVKARI</sequence>
<dbReference type="Gene3D" id="3.40.50.720">
    <property type="entry name" value="NAD(P)-binding Rossmann-like Domain"/>
    <property type="match status" value="1"/>
</dbReference>
<dbReference type="PANTHER" id="PTHR40129">
    <property type="entry name" value="KETOPANTOATE REDUCTASE N-TERMINAL DOMAIN-CONTAINING PROTEIN"/>
    <property type="match status" value="1"/>
</dbReference>
<organism evidence="1 2">
    <name type="scientific">Cryoendolithus antarcticus</name>
    <dbReference type="NCBI Taxonomy" id="1507870"/>
    <lineage>
        <taxon>Eukaryota</taxon>
        <taxon>Fungi</taxon>
        <taxon>Dikarya</taxon>
        <taxon>Ascomycota</taxon>
        <taxon>Pezizomycotina</taxon>
        <taxon>Dothideomycetes</taxon>
        <taxon>Dothideomycetidae</taxon>
        <taxon>Cladosporiales</taxon>
        <taxon>Cladosporiaceae</taxon>
        <taxon>Cryoendolithus</taxon>
    </lineage>
</organism>
<comment type="caution">
    <text evidence="1">The sequence shown here is derived from an EMBL/GenBank/DDBJ whole genome shotgun (WGS) entry which is preliminary data.</text>
</comment>
<dbReference type="PANTHER" id="PTHR40129:SF2">
    <property type="entry name" value="KETOPANTOATE REDUCTASE N-TERMINAL DOMAIN-CONTAINING PROTEIN"/>
    <property type="match status" value="1"/>
</dbReference>
<proteinExistence type="predicted"/>
<accession>A0A1V8TF51</accession>
<gene>
    <name evidence="1" type="ORF">B0A48_04358</name>
</gene>
<reference evidence="2" key="1">
    <citation type="submission" date="2017-03" db="EMBL/GenBank/DDBJ databases">
        <title>Genomes of endolithic fungi from Antarctica.</title>
        <authorList>
            <person name="Coleine C."/>
            <person name="Masonjones S."/>
            <person name="Stajich J.E."/>
        </authorList>
    </citation>
    <scope>NUCLEOTIDE SEQUENCE [LARGE SCALE GENOMIC DNA]</scope>
    <source>
        <strain evidence="2">CCFEE 5527</strain>
    </source>
</reference>
<dbReference type="AlphaFoldDB" id="A0A1V8TF51"/>
<dbReference type="OrthoDB" id="674948at2759"/>
<protein>
    <submittedName>
        <fullName evidence="1">Uncharacterized protein</fullName>
    </submittedName>
</protein>
<evidence type="ECO:0000313" key="1">
    <source>
        <dbReference type="EMBL" id="OQO10003.1"/>
    </source>
</evidence>
<name>A0A1V8TF51_9PEZI</name>
<dbReference type="InParanoid" id="A0A1V8TF51"/>
<evidence type="ECO:0000313" key="2">
    <source>
        <dbReference type="Proteomes" id="UP000192596"/>
    </source>
</evidence>